<evidence type="ECO:0000256" key="6">
    <source>
        <dbReference type="ARBA" id="ARBA00022946"/>
    </source>
</evidence>
<dbReference type="InterPro" id="IPR016166">
    <property type="entry name" value="FAD-bd_PCMH"/>
</dbReference>
<protein>
    <recommendedName>
        <fullName evidence="9">D-lactate dehydrogenase (cytochrome)</fullName>
        <ecNumber evidence="9">1.1.2.4</ecNumber>
    </recommendedName>
    <alternativeName>
        <fullName evidence="11">D-lactate ferricytochrome C oxidoreductase</fullName>
    </alternativeName>
</protein>
<proteinExistence type="inferred from homology"/>
<dbReference type="SUPFAM" id="SSF55103">
    <property type="entry name" value="FAD-linked oxidases, C-terminal domain"/>
    <property type="match status" value="1"/>
</dbReference>
<dbReference type="PANTHER" id="PTHR11748:SF111">
    <property type="entry name" value="D-LACTATE DEHYDROGENASE, MITOCHONDRIAL-RELATED"/>
    <property type="match status" value="1"/>
</dbReference>
<organism evidence="14 15">
    <name type="scientific">Kluyveromyces dobzhanskii CBS 2104</name>
    <dbReference type="NCBI Taxonomy" id="1427455"/>
    <lineage>
        <taxon>Eukaryota</taxon>
        <taxon>Fungi</taxon>
        <taxon>Dikarya</taxon>
        <taxon>Ascomycota</taxon>
        <taxon>Saccharomycotina</taxon>
        <taxon>Saccharomycetes</taxon>
        <taxon>Saccharomycetales</taxon>
        <taxon>Saccharomycetaceae</taxon>
        <taxon>Kluyveromyces</taxon>
    </lineage>
</organism>
<comment type="catalytic activity">
    <reaction evidence="10">
        <text>(R)-lactate + 2 Fe(III)-[cytochrome c] = 2 Fe(II)-[cytochrome c] + pyruvate + 2 H(+)</text>
        <dbReference type="Rhea" id="RHEA:13521"/>
        <dbReference type="Rhea" id="RHEA-COMP:10350"/>
        <dbReference type="Rhea" id="RHEA-COMP:14399"/>
        <dbReference type="ChEBI" id="CHEBI:15361"/>
        <dbReference type="ChEBI" id="CHEBI:15378"/>
        <dbReference type="ChEBI" id="CHEBI:16004"/>
        <dbReference type="ChEBI" id="CHEBI:29033"/>
        <dbReference type="ChEBI" id="CHEBI:29034"/>
        <dbReference type="EC" id="1.1.2.4"/>
    </reaction>
</comment>
<dbReference type="InterPro" id="IPR004113">
    <property type="entry name" value="FAD-bd_oxidored_4_C"/>
</dbReference>
<evidence type="ECO:0000256" key="10">
    <source>
        <dbReference type="ARBA" id="ARBA00051436"/>
    </source>
</evidence>
<reference evidence="14 15" key="1">
    <citation type="submission" date="2014-03" db="EMBL/GenBank/DDBJ databases">
        <title>The genome of Kluyveromyces dobzhanskii.</title>
        <authorList>
            <person name="Nystedt B."/>
            <person name="Astrom S."/>
        </authorList>
    </citation>
    <scope>NUCLEOTIDE SEQUENCE [LARGE SCALE GENOMIC DNA]</scope>
    <source>
        <strain evidence="14 15">CBS 2104</strain>
    </source>
</reference>
<comment type="cofactor">
    <cofactor evidence="1">
        <name>FAD</name>
        <dbReference type="ChEBI" id="CHEBI:57692"/>
    </cofactor>
</comment>
<dbReference type="AlphaFoldDB" id="A0A0A8L5W4"/>
<evidence type="ECO:0000259" key="13">
    <source>
        <dbReference type="PROSITE" id="PS51387"/>
    </source>
</evidence>
<evidence type="ECO:0000256" key="4">
    <source>
        <dbReference type="ARBA" id="ARBA00022630"/>
    </source>
</evidence>
<dbReference type="OrthoDB" id="7786253at2759"/>
<keyword evidence="6" id="KW-0809">Transit peptide</keyword>
<evidence type="ECO:0000313" key="15">
    <source>
        <dbReference type="Proteomes" id="UP000031516"/>
    </source>
</evidence>
<keyword evidence="7" id="KW-0560">Oxidoreductase</keyword>
<keyword evidence="12" id="KW-1133">Transmembrane helix</keyword>
<evidence type="ECO:0000313" key="14">
    <source>
        <dbReference type="EMBL" id="CDO93531.1"/>
    </source>
</evidence>
<comment type="subcellular location">
    <subcellularLocation>
        <location evidence="2">Mitochondrion</location>
    </subcellularLocation>
</comment>
<feature type="domain" description="FAD-binding PCMH-type" evidence="13">
    <location>
        <begin position="122"/>
        <end position="317"/>
    </location>
</feature>
<dbReference type="Gene3D" id="3.30.70.2740">
    <property type="match status" value="1"/>
</dbReference>
<dbReference type="SUPFAM" id="SSF56176">
    <property type="entry name" value="FAD-binding/transporter-associated domain-like"/>
    <property type="match status" value="1"/>
</dbReference>
<dbReference type="Pfam" id="PF01565">
    <property type="entry name" value="FAD_binding_4"/>
    <property type="match status" value="1"/>
</dbReference>
<dbReference type="PANTHER" id="PTHR11748">
    <property type="entry name" value="D-LACTATE DEHYDROGENASE"/>
    <property type="match status" value="1"/>
</dbReference>
<evidence type="ECO:0000256" key="5">
    <source>
        <dbReference type="ARBA" id="ARBA00022827"/>
    </source>
</evidence>
<dbReference type="EMBL" id="CCBQ010000025">
    <property type="protein sequence ID" value="CDO93531.1"/>
    <property type="molecule type" value="Genomic_DNA"/>
</dbReference>
<keyword evidence="12" id="KW-0812">Transmembrane</keyword>
<dbReference type="InterPro" id="IPR016171">
    <property type="entry name" value="Vanillyl_alc_oxidase_C-sub2"/>
</dbReference>
<dbReference type="GO" id="GO:1903457">
    <property type="term" value="P:lactate catabolic process"/>
    <property type="evidence" value="ECO:0007669"/>
    <property type="project" value="TreeGrafter"/>
</dbReference>
<dbReference type="InterPro" id="IPR006094">
    <property type="entry name" value="Oxid_FAD_bind_N"/>
</dbReference>
<evidence type="ECO:0000256" key="2">
    <source>
        <dbReference type="ARBA" id="ARBA00004173"/>
    </source>
</evidence>
<keyword evidence="4" id="KW-0285">Flavoprotein</keyword>
<dbReference type="GO" id="GO:0004458">
    <property type="term" value="F:D-lactate dehydrogenase (cytochrome) activity"/>
    <property type="evidence" value="ECO:0007669"/>
    <property type="project" value="UniProtKB-EC"/>
</dbReference>
<dbReference type="FunFam" id="3.30.70.2740:FF:000001">
    <property type="entry name" value="D-lactate dehydrogenase mitochondrial"/>
    <property type="match status" value="1"/>
</dbReference>
<evidence type="ECO:0000256" key="9">
    <source>
        <dbReference type="ARBA" id="ARBA00038897"/>
    </source>
</evidence>
<keyword evidence="12" id="KW-0472">Membrane</keyword>
<keyword evidence="8" id="KW-0496">Mitochondrion</keyword>
<dbReference type="PROSITE" id="PS51387">
    <property type="entry name" value="FAD_PCMH"/>
    <property type="match status" value="1"/>
</dbReference>
<keyword evidence="15" id="KW-1185">Reference proteome</keyword>
<dbReference type="Gene3D" id="3.30.465.10">
    <property type="match status" value="1"/>
</dbReference>
<evidence type="ECO:0000256" key="1">
    <source>
        <dbReference type="ARBA" id="ARBA00001974"/>
    </source>
</evidence>
<comment type="caution">
    <text evidence="14">The sequence shown here is derived from an EMBL/GenBank/DDBJ whole genome shotgun (WGS) entry which is preliminary data.</text>
</comment>
<keyword evidence="5" id="KW-0274">FAD</keyword>
<evidence type="ECO:0000256" key="8">
    <source>
        <dbReference type="ARBA" id="ARBA00023128"/>
    </source>
</evidence>
<evidence type="ECO:0000256" key="12">
    <source>
        <dbReference type="SAM" id="Phobius"/>
    </source>
</evidence>
<sequence length="574" mass="63614">MTIMFRAFSNRIGCRFASSSSQSGNRFRLGFGTGIALVSFGFFGGYAWSSFTIAQNVPLFLSPAGSKTSLKDLCSPEYLNPTFALDKFNNRLSQIVEKQDMSFLQSDIDDHSFNNYTLHKPQDNERPHVIVYPRDTEHVSRIMKLCYEFGVPVIPFAGGTSIEGQFVSTRNINSDKQCECEQQDTVTVVLDFNKYMNKVLKINADDLDCVVQPAVVAKDLNDEYLDKLGLLFGPDGAPGCEIGGQIGTSCSGTNAFRYGTMKENVVNMTVVMADGTIIKTRQRPKKSSNGYNLTGLFIGSEGTLGVVTEATVKLHVKPVYETISIVSFQELNQATKMVQLLTKKGILGINAIELLDANMMKAINFSGQTSRSWKEQPTLLFKLGSHNKRILNELIDDIKGLSKDTNCTSCEFADTPNQQEELWSARKSIFWSSIDYGRHLFGPDVKIWSTDIAVPVSHLSTVIDDSLKDVTDAGLYGTIVGHVGDGNFHCLVMYNKENEQKALKVIDNMSIRAIAYEGTCSGEHGIGTSKRKFLTMELGDDTISVMRRIKMALDPARILNPDKLFKIDPADKKD</sequence>
<name>A0A0A8L5W4_9SACH</name>
<dbReference type="FunFam" id="1.10.45.10:FF:000001">
    <property type="entry name" value="D-lactate dehydrogenase mitochondrial"/>
    <property type="match status" value="1"/>
</dbReference>
<dbReference type="Pfam" id="PF02913">
    <property type="entry name" value="FAD-oxidase_C"/>
    <property type="match status" value="1"/>
</dbReference>
<evidence type="ECO:0000256" key="11">
    <source>
        <dbReference type="ARBA" id="ARBA00083446"/>
    </source>
</evidence>
<dbReference type="InterPro" id="IPR016169">
    <property type="entry name" value="FAD-bd_PCMH_sub2"/>
</dbReference>
<dbReference type="GO" id="GO:0005739">
    <property type="term" value="C:mitochondrion"/>
    <property type="evidence" value="ECO:0007669"/>
    <property type="project" value="UniProtKB-SubCell"/>
</dbReference>
<dbReference type="Proteomes" id="UP000031516">
    <property type="component" value="Unassembled WGS sequence"/>
</dbReference>
<dbReference type="Gene3D" id="1.10.45.10">
    <property type="entry name" value="Vanillyl-alcohol Oxidase, Chain A, domain 4"/>
    <property type="match status" value="1"/>
</dbReference>
<evidence type="ECO:0000256" key="7">
    <source>
        <dbReference type="ARBA" id="ARBA00023002"/>
    </source>
</evidence>
<accession>A0A0A8L5W4</accession>
<feature type="transmembrane region" description="Helical" evidence="12">
    <location>
        <begin position="29"/>
        <end position="48"/>
    </location>
</feature>
<dbReference type="EC" id="1.1.2.4" evidence="9"/>
<gene>
    <name evidence="14" type="ORF">KLDO_g1828</name>
</gene>
<dbReference type="GO" id="GO:0008720">
    <property type="term" value="F:D-lactate dehydrogenase (NAD+) activity"/>
    <property type="evidence" value="ECO:0007669"/>
    <property type="project" value="TreeGrafter"/>
</dbReference>
<evidence type="ECO:0000256" key="3">
    <source>
        <dbReference type="ARBA" id="ARBA00008000"/>
    </source>
</evidence>
<dbReference type="InterPro" id="IPR036318">
    <property type="entry name" value="FAD-bd_PCMH-like_sf"/>
</dbReference>
<dbReference type="InterPro" id="IPR016164">
    <property type="entry name" value="FAD-linked_Oxase-like_C"/>
</dbReference>
<dbReference type="GO" id="GO:0071949">
    <property type="term" value="F:FAD binding"/>
    <property type="evidence" value="ECO:0007669"/>
    <property type="project" value="InterPro"/>
</dbReference>
<comment type="similarity">
    <text evidence="3">Belongs to the FAD-binding oxidoreductase/transferase type 4 family.</text>
</comment>